<dbReference type="PANTHER" id="PTHR21016">
    <property type="entry name" value="BETA-AMYLOID BINDING PROTEIN-RELATED"/>
    <property type="match status" value="1"/>
</dbReference>
<protein>
    <recommendedName>
        <fullName evidence="8">TM2 domain-containing protein</fullName>
    </recommendedName>
</protein>
<keyword evidence="2 7" id="KW-0812">Transmembrane</keyword>
<evidence type="ECO:0000313" key="9">
    <source>
        <dbReference type="EMBL" id="CDN40726.1"/>
    </source>
</evidence>
<dbReference type="AlphaFoldDB" id="A0A292IJE8"/>
<gene>
    <name evidence="9" type="ORF">MAMA39_06090</name>
</gene>
<dbReference type="PANTHER" id="PTHR21016:SF7">
    <property type="entry name" value="TM2 DOMAIN-CONTAINING PROTEIN 3"/>
    <property type="match status" value="1"/>
</dbReference>
<keyword evidence="6" id="KW-0325">Glycoprotein</keyword>
<dbReference type="InterPro" id="IPR050932">
    <property type="entry name" value="TM2D1-3-like"/>
</dbReference>
<dbReference type="RefSeq" id="WP_343251355.1">
    <property type="nucleotide sequence ID" value="NZ_HG937516.1"/>
</dbReference>
<keyword evidence="4 7" id="KW-1133">Transmembrane helix</keyword>
<comment type="subcellular location">
    <subcellularLocation>
        <location evidence="1">Membrane</location>
        <topology evidence="1">Multi-pass membrane protein</topology>
    </subcellularLocation>
</comment>
<sequence length="93" mass="10534">MNNNPTIKQDVDEASDSLNNKSPYNWIITLLLCVFLGLIGAHRFYVKKTETGVLMLITLGLLGIWVLIDLILILIGKFKDENDLRIPSYVDKT</sequence>
<evidence type="ECO:0000256" key="4">
    <source>
        <dbReference type="ARBA" id="ARBA00022989"/>
    </source>
</evidence>
<dbReference type="GO" id="GO:0016020">
    <property type="term" value="C:membrane"/>
    <property type="evidence" value="ECO:0007669"/>
    <property type="project" value="UniProtKB-SubCell"/>
</dbReference>
<dbReference type="InterPro" id="IPR007829">
    <property type="entry name" value="TM2"/>
</dbReference>
<dbReference type="EMBL" id="HG937516">
    <property type="protein sequence ID" value="CDN40726.1"/>
    <property type="molecule type" value="Genomic_DNA"/>
</dbReference>
<evidence type="ECO:0000313" key="10">
    <source>
        <dbReference type="Proteomes" id="UP000261764"/>
    </source>
</evidence>
<reference evidence="9 10" key="1">
    <citation type="journal article" date="2015" name="Clin. Infect. Dis.">
        <title>Genomic Investigations unmask Mycoplasma amphoriforme, a new respiratory pathogen.</title>
        <authorList>
            <person name="Gillespie S.H."/>
            <person name="Ling C.L."/>
            <person name="Oravcova K."/>
            <person name="Pinheiro M."/>
            <person name="Wells L."/>
            <person name="Bryant J.M."/>
            <person name="McHugh T.D."/>
            <person name="Bebear C."/>
            <person name="Webster D."/>
            <person name="Harris S.R."/>
            <person name="Seth-Smith H.M."/>
            <person name="Thomson N.R."/>
        </authorList>
    </citation>
    <scope>NUCLEOTIDE SEQUENCE [LARGE SCALE GENOMIC DNA]</scope>
    <source>
        <strain evidence="9 10">A39</strain>
    </source>
</reference>
<evidence type="ECO:0000259" key="8">
    <source>
        <dbReference type="Pfam" id="PF05154"/>
    </source>
</evidence>
<feature type="domain" description="TM2" evidence="8">
    <location>
        <begin position="23"/>
        <end position="71"/>
    </location>
</feature>
<evidence type="ECO:0000256" key="3">
    <source>
        <dbReference type="ARBA" id="ARBA00022729"/>
    </source>
</evidence>
<dbReference type="KEGG" id="mamp:MAMA39_06090"/>
<dbReference type="Proteomes" id="UP000261764">
    <property type="component" value="Chromosome I"/>
</dbReference>
<accession>A0A292IJE8</accession>
<organism evidence="9 10">
    <name type="scientific">Mycoplasma amphoriforme A39</name>
    <dbReference type="NCBI Taxonomy" id="572419"/>
    <lineage>
        <taxon>Bacteria</taxon>
        <taxon>Bacillati</taxon>
        <taxon>Mycoplasmatota</taxon>
        <taxon>Mollicutes</taxon>
        <taxon>Mycoplasmataceae</taxon>
        <taxon>Mycoplasma</taxon>
    </lineage>
</organism>
<dbReference type="Pfam" id="PF05154">
    <property type="entry name" value="TM2"/>
    <property type="match status" value="1"/>
</dbReference>
<evidence type="ECO:0000256" key="6">
    <source>
        <dbReference type="ARBA" id="ARBA00023180"/>
    </source>
</evidence>
<keyword evidence="10" id="KW-1185">Reference proteome</keyword>
<feature type="transmembrane region" description="Helical" evidence="7">
    <location>
        <begin position="24"/>
        <end position="41"/>
    </location>
</feature>
<evidence type="ECO:0000256" key="7">
    <source>
        <dbReference type="SAM" id="Phobius"/>
    </source>
</evidence>
<keyword evidence="3" id="KW-0732">Signal</keyword>
<evidence type="ECO:0000256" key="5">
    <source>
        <dbReference type="ARBA" id="ARBA00023136"/>
    </source>
</evidence>
<name>A0A292IJE8_9MOLU</name>
<keyword evidence="5 7" id="KW-0472">Membrane</keyword>
<evidence type="ECO:0000256" key="2">
    <source>
        <dbReference type="ARBA" id="ARBA00022692"/>
    </source>
</evidence>
<evidence type="ECO:0000256" key="1">
    <source>
        <dbReference type="ARBA" id="ARBA00004141"/>
    </source>
</evidence>
<proteinExistence type="predicted"/>
<feature type="transmembrane region" description="Helical" evidence="7">
    <location>
        <begin position="53"/>
        <end position="75"/>
    </location>
</feature>